<dbReference type="HOGENOM" id="CLU_006241_1_0_1"/>
<evidence type="ECO:0008006" key="4">
    <source>
        <dbReference type="Google" id="ProtNLM"/>
    </source>
</evidence>
<evidence type="ECO:0000313" key="2">
    <source>
        <dbReference type="EMBL" id="EMD41652.1"/>
    </source>
</evidence>
<feature type="compositionally biased region" description="Acidic residues" evidence="1">
    <location>
        <begin position="642"/>
        <end position="662"/>
    </location>
</feature>
<feature type="compositionally biased region" description="Basic and acidic residues" evidence="1">
    <location>
        <begin position="604"/>
        <end position="616"/>
    </location>
</feature>
<feature type="compositionally biased region" description="Acidic residues" evidence="1">
    <location>
        <begin position="822"/>
        <end position="833"/>
    </location>
</feature>
<dbReference type="OrthoDB" id="27237at2759"/>
<feature type="compositionally biased region" description="Polar residues" evidence="1">
    <location>
        <begin position="461"/>
        <end position="470"/>
    </location>
</feature>
<feature type="region of interest" description="Disordered" evidence="1">
    <location>
        <begin position="509"/>
        <end position="677"/>
    </location>
</feature>
<dbReference type="Pfam" id="PF07093">
    <property type="entry name" value="SGT1"/>
    <property type="match status" value="1"/>
</dbReference>
<feature type="region of interest" description="Disordered" evidence="1">
    <location>
        <begin position="715"/>
        <end position="834"/>
    </location>
</feature>
<feature type="region of interest" description="Disordered" evidence="1">
    <location>
        <begin position="461"/>
        <end position="493"/>
    </location>
</feature>
<feature type="compositionally biased region" description="Acidic residues" evidence="1">
    <location>
        <begin position="524"/>
        <end position="548"/>
    </location>
</feature>
<feature type="region of interest" description="Disordered" evidence="1">
    <location>
        <begin position="853"/>
        <end position="873"/>
    </location>
</feature>
<evidence type="ECO:0000256" key="1">
    <source>
        <dbReference type="SAM" id="MobiDB-lite"/>
    </source>
</evidence>
<dbReference type="STRING" id="914234.M2RT80"/>
<keyword evidence="3" id="KW-1185">Reference proteome</keyword>
<organism evidence="2 3">
    <name type="scientific">Ceriporiopsis subvermispora (strain B)</name>
    <name type="common">White-rot fungus</name>
    <name type="synonym">Gelatoporia subvermispora</name>
    <dbReference type="NCBI Taxonomy" id="914234"/>
    <lineage>
        <taxon>Eukaryota</taxon>
        <taxon>Fungi</taxon>
        <taxon>Dikarya</taxon>
        <taxon>Basidiomycota</taxon>
        <taxon>Agaricomycotina</taxon>
        <taxon>Agaricomycetes</taxon>
        <taxon>Polyporales</taxon>
        <taxon>Gelatoporiaceae</taxon>
        <taxon>Gelatoporia</taxon>
    </lineage>
</organism>
<evidence type="ECO:0000313" key="3">
    <source>
        <dbReference type="Proteomes" id="UP000016930"/>
    </source>
</evidence>
<dbReference type="PANTHER" id="PTHR13060">
    <property type="entry name" value="SGT1 PROTEIN HSGT1 SUPPRESSOR OF GCR2"/>
    <property type="match status" value="1"/>
</dbReference>
<feature type="compositionally biased region" description="Polar residues" evidence="1">
    <location>
        <begin position="721"/>
        <end position="744"/>
    </location>
</feature>
<name>M2RT80_CERS8</name>
<sequence length="873" mass="96908">MSTINDIFNRPPSISEDTLQYTLYPRADISSRASVTTLAALMGSYVETLLPEHIWHRDAFELKVVPNPDGEGYVLEGRMRVGDCVDDEWCAVWLLKEISAKWDVVISVFDSDGEFLLIEAADSLPEWVTPSNAENRVWIYSSHLHLIPLSHVSAPSSKSHKKRYPGAKDSDNEGDITNVIEDDDFITVEDAVKLVRDPLVDTLAPPDVEKAVLNRISGYPTASRQHVHKTKAYLPVEIAKALSVNPSLVQKAVETFYTRDALQLRAAQRMTRFPPEPSVLKSVRMTRTAYAQLLGQKFHPSKVFGRWKESEGSREWRGRDVGMKIACGFEMLYQESKKRTDSSTVSAETLKSSTEALKEALRRNPDYVTYIQNLASSGYFKGELEGSRLWQTLEDKAAASFVEARREDDAARPSFATAVSTAISQAGEETLQEAPQDDEDSDDWLNVDAEDFDAMLEQNMGGSTKASKSSPDAMDVDTAAREPKTAEDRMAEEQATRLKNLAQKVEEFVEGEGDVEGARFPDEPFSDEEYDEELSEEMSEAESVDEQETTLPPQPATEQDKAAVAARQEAMDKLVPALDPSEYGKMPPSYYSNSQRTAPVTMDTEVREEILPKDSDATTTNTEPRKRSIRPPILPRDKYEGVDSDDETDEEDEVEDEEEEEERPQVVGDVEIDMTEEQDEFIEFARQALGMSDEQWSDLLKERKGRGAFVPTHVIMENKAGQKTTSANSAQPSTPSASGQTGRPPQTGPRPNVNPNLDSFEAVMQAMDAELARSRAGKQSTRPTASDKGKGRADASGSPHDIDIEAAMDAELMAALEREPAGDDEDEDGETETDYNLIKNFLESFKSQAGLLGPVGNLAGRLQPGWKLPRDES</sequence>
<feature type="compositionally biased region" description="Basic and acidic residues" evidence="1">
    <location>
        <begin position="478"/>
        <end position="493"/>
    </location>
</feature>
<dbReference type="Proteomes" id="UP000016930">
    <property type="component" value="Unassembled WGS sequence"/>
</dbReference>
<dbReference type="AlphaFoldDB" id="M2RT80"/>
<gene>
    <name evidence="2" type="ORF">CERSUDRAFT_90221</name>
</gene>
<accession>M2RT80</accession>
<dbReference type="InterPro" id="IPR010770">
    <property type="entry name" value="Ecd"/>
</dbReference>
<protein>
    <recommendedName>
        <fullName evidence="4">SGT1-domain-containing protein</fullName>
    </recommendedName>
</protein>
<feature type="region of interest" description="Disordered" evidence="1">
    <location>
        <begin position="155"/>
        <end position="174"/>
    </location>
</feature>
<reference evidence="2 3" key="1">
    <citation type="journal article" date="2012" name="Proc. Natl. Acad. Sci. U.S.A.">
        <title>Comparative genomics of Ceriporiopsis subvermispora and Phanerochaete chrysosporium provide insight into selective ligninolysis.</title>
        <authorList>
            <person name="Fernandez-Fueyo E."/>
            <person name="Ruiz-Duenas F.J."/>
            <person name="Ferreira P."/>
            <person name="Floudas D."/>
            <person name="Hibbett D.S."/>
            <person name="Canessa P."/>
            <person name="Larrondo L.F."/>
            <person name="James T.Y."/>
            <person name="Seelenfreund D."/>
            <person name="Lobos S."/>
            <person name="Polanco R."/>
            <person name="Tello M."/>
            <person name="Honda Y."/>
            <person name="Watanabe T."/>
            <person name="Watanabe T."/>
            <person name="Ryu J.S."/>
            <person name="Kubicek C.P."/>
            <person name="Schmoll M."/>
            <person name="Gaskell J."/>
            <person name="Hammel K.E."/>
            <person name="St John F.J."/>
            <person name="Vanden Wymelenberg A."/>
            <person name="Sabat G."/>
            <person name="Splinter BonDurant S."/>
            <person name="Syed K."/>
            <person name="Yadav J.S."/>
            <person name="Doddapaneni H."/>
            <person name="Subramanian V."/>
            <person name="Lavin J.L."/>
            <person name="Oguiza J.A."/>
            <person name="Perez G."/>
            <person name="Pisabarro A.G."/>
            <person name="Ramirez L."/>
            <person name="Santoyo F."/>
            <person name="Master E."/>
            <person name="Coutinho P.M."/>
            <person name="Henrissat B."/>
            <person name="Lombard V."/>
            <person name="Magnuson J.K."/>
            <person name="Kuees U."/>
            <person name="Hori C."/>
            <person name="Igarashi K."/>
            <person name="Samejima M."/>
            <person name="Held B.W."/>
            <person name="Barry K.W."/>
            <person name="LaButti K.M."/>
            <person name="Lapidus A."/>
            <person name="Lindquist E.A."/>
            <person name="Lucas S.M."/>
            <person name="Riley R."/>
            <person name="Salamov A.A."/>
            <person name="Hoffmeister D."/>
            <person name="Schwenk D."/>
            <person name="Hadar Y."/>
            <person name="Yarden O."/>
            <person name="de Vries R.P."/>
            <person name="Wiebenga A."/>
            <person name="Stenlid J."/>
            <person name="Eastwood D."/>
            <person name="Grigoriev I.V."/>
            <person name="Berka R.M."/>
            <person name="Blanchette R.A."/>
            <person name="Kersten P."/>
            <person name="Martinez A.T."/>
            <person name="Vicuna R."/>
            <person name="Cullen D."/>
        </authorList>
    </citation>
    <scope>NUCLEOTIDE SEQUENCE [LARGE SCALE GENOMIC DNA]</scope>
    <source>
        <strain evidence="2 3">B</strain>
    </source>
</reference>
<feature type="compositionally biased region" description="Low complexity" evidence="1">
    <location>
        <begin position="805"/>
        <end position="815"/>
    </location>
</feature>
<dbReference type="PANTHER" id="PTHR13060:SF0">
    <property type="entry name" value="PROTEIN ECDYSONELESS HOMOLOG"/>
    <property type="match status" value="1"/>
</dbReference>
<dbReference type="GO" id="GO:0005634">
    <property type="term" value="C:nucleus"/>
    <property type="evidence" value="ECO:0007669"/>
    <property type="project" value="TreeGrafter"/>
</dbReference>
<proteinExistence type="predicted"/>
<dbReference type="EMBL" id="KB445791">
    <property type="protein sequence ID" value="EMD41652.1"/>
    <property type="molecule type" value="Genomic_DNA"/>
</dbReference>